<protein>
    <recommendedName>
        <fullName evidence="3">Histidine kinase/HSP90-like ATPase domain-containing protein</fullName>
    </recommendedName>
</protein>
<accession>A0A2S7T275</accession>
<dbReference type="Pfam" id="PF13424">
    <property type="entry name" value="TPR_12"/>
    <property type="match status" value="2"/>
</dbReference>
<keyword evidence="1" id="KW-0802">TPR repeat</keyword>
<name>A0A2S7T275_9BACT</name>
<dbReference type="Pfam" id="PF13181">
    <property type="entry name" value="TPR_8"/>
    <property type="match status" value="1"/>
</dbReference>
<dbReference type="Pfam" id="PF02518">
    <property type="entry name" value="HATPase_c"/>
    <property type="match status" value="1"/>
</dbReference>
<keyword evidence="2" id="KW-0472">Membrane</keyword>
<sequence>MRYTLLLLLLTINFYTSFSQEGKSSQYAAGAQYDSAIQFMQHADDLNGLKYLRAAITIYQNNGDRKGIANCYQAMGQIAINHSNPTHALKNYLAALKISEALGDKTVTAYCYNRIGDINKGQRNYKDALKYDLLALQIFKETNNKNGLGSCYNSIGDVFENEGHYDEALSNYTSALKIIQETGDQKSLTWPYYNIGEVYMLKGDYSQALKYYQLALKIQENLNDQSGKAWSYNNIAAVYIKRKQLDTAEKYCLQSLEITTKQNELSGMTNASRNLSDIYEQKGDHIKALQYYKAYKTLQDSVLNRDNTRNLVTQQMQYDFDKKEAQIKEQQDKKDLITTGIGALILLAALVVRMAYRSQRKASMLKSELLQQKEESIVQKEILMREIHHRVKNNLQVIGTLLELQLASITDSYARDAITESATRLKAISLIHQQLYRDAYLATVECSQFTTDLHTQVSTIFINSGQYVTLRNEMPPIMLDIDTAVPLGLILNELMTNSYKYAFKGSNGSIDLRIEKEGDSYMLKYKDSGPGLPDGMDLRSLKSLGILIMQSLTKQIGGAFTYSAETKTFLITFRDAADMKKDA</sequence>
<dbReference type="RefSeq" id="WP_105037831.1">
    <property type="nucleotide sequence ID" value="NZ_PPSL01000001.1"/>
</dbReference>
<dbReference type="EMBL" id="PPSL01000001">
    <property type="protein sequence ID" value="PQJ12947.1"/>
    <property type="molecule type" value="Genomic_DNA"/>
</dbReference>
<dbReference type="PROSITE" id="PS50293">
    <property type="entry name" value="TPR_REGION"/>
    <property type="match status" value="1"/>
</dbReference>
<keyword evidence="2" id="KW-0812">Transmembrane</keyword>
<evidence type="ECO:0000259" key="3">
    <source>
        <dbReference type="SMART" id="SM00387"/>
    </source>
</evidence>
<dbReference type="Pfam" id="PF07568">
    <property type="entry name" value="HisKA_2"/>
    <property type="match status" value="1"/>
</dbReference>
<dbReference type="SMART" id="SM00028">
    <property type="entry name" value="TPR"/>
    <property type="match status" value="6"/>
</dbReference>
<feature type="domain" description="Histidine kinase/HSP90-like ATPase" evidence="3">
    <location>
        <begin position="482"/>
        <end position="577"/>
    </location>
</feature>
<dbReference type="InterPro" id="IPR036890">
    <property type="entry name" value="HATPase_C_sf"/>
</dbReference>
<feature type="repeat" description="TPR" evidence="1">
    <location>
        <begin position="189"/>
        <end position="222"/>
    </location>
</feature>
<gene>
    <name evidence="4" type="ORF">CJD36_004170</name>
</gene>
<dbReference type="PANTHER" id="PTHR10098">
    <property type="entry name" value="RAPSYN-RELATED"/>
    <property type="match status" value="1"/>
</dbReference>
<keyword evidence="2" id="KW-1133">Transmembrane helix</keyword>
<feature type="transmembrane region" description="Helical" evidence="2">
    <location>
        <begin position="336"/>
        <end position="356"/>
    </location>
</feature>
<keyword evidence="5" id="KW-1185">Reference proteome</keyword>
<dbReference type="SUPFAM" id="SSF55874">
    <property type="entry name" value="ATPase domain of HSP90 chaperone/DNA topoisomerase II/histidine kinase"/>
    <property type="match status" value="1"/>
</dbReference>
<dbReference type="Proteomes" id="UP000239872">
    <property type="component" value="Unassembled WGS sequence"/>
</dbReference>
<evidence type="ECO:0000313" key="5">
    <source>
        <dbReference type="Proteomes" id="UP000239872"/>
    </source>
</evidence>
<evidence type="ECO:0000256" key="2">
    <source>
        <dbReference type="SAM" id="Phobius"/>
    </source>
</evidence>
<dbReference type="InterPro" id="IPR019734">
    <property type="entry name" value="TPR_rpt"/>
</dbReference>
<evidence type="ECO:0000313" key="4">
    <source>
        <dbReference type="EMBL" id="PQJ12947.1"/>
    </source>
</evidence>
<dbReference type="OrthoDB" id="1223659at2"/>
<dbReference type="InterPro" id="IPR011990">
    <property type="entry name" value="TPR-like_helical_dom_sf"/>
</dbReference>
<evidence type="ECO:0000256" key="1">
    <source>
        <dbReference type="PROSITE-ProRule" id="PRU00339"/>
    </source>
</evidence>
<dbReference type="Gene3D" id="3.30.565.10">
    <property type="entry name" value="Histidine kinase-like ATPase, C-terminal domain"/>
    <property type="match status" value="1"/>
</dbReference>
<dbReference type="PANTHER" id="PTHR10098:SF108">
    <property type="entry name" value="TETRATRICOPEPTIDE REPEAT PROTEIN 28"/>
    <property type="match status" value="1"/>
</dbReference>
<reference evidence="4 5" key="1">
    <citation type="submission" date="2018-01" db="EMBL/GenBank/DDBJ databases">
        <title>A novel member of the phylum Bacteroidetes isolated from glacier ice.</title>
        <authorList>
            <person name="Liu Q."/>
            <person name="Xin Y.-H."/>
        </authorList>
    </citation>
    <scope>NUCLEOTIDE SEQUENCE [LARGE SCALE GENOMIC DNA]</scope>
    <source>
        <strain evidence="4 5">RB1R16</strain>
    </source>
</reference>
<dbReference type="InterPro" id="IPR003594">
    <property type="entry name" value="HATPase_dom"/>
</dbReference>
<organism evidence="4 5">
    <name type="scientific">Flavipsychrobacter stenotrophus</name>
    <dbReference type="NCBI Taxonomy" id="2077091"/>
    <lineage>
        <taxon>Bacteria</taxon>
        <taxon>Pseudomonadati</taxon>
        <taxon>Bacteroidota</taxon>
        <taxon>Chitinophagia</taxon>
        <taxon>Chitinophagales</taxon>
        <taxon>Chitinophagaceae</taxon>
        <taxon>Flavipsychrobacter</taxon>
    </lineage>
</organism>
<proteinExistence type="predicted"/>
<dbReference type="SMART" id="SM00387">
    <property type="entry name" value="HATPase_c"/>
    <property type="match status" value="1"/>
</dbReference>
<comment type="caution">
    <text evidence="4">The sequence shown here is derived from an EMBL/GenBank/DDBJ whole genome shotgun (WGS) entry which is preliminary data.</text>
</comment>
<dbReference type="Gene3D" id="3.30.450.20">
    <property type="entry name" value="PAS domain"/>
    <property type="match status" value="1"/>
</dbReference>
<dbReference type="AlphaFoldDB" id="A0A2S7T275"/>
<dbReference type="PROSITE" id="PS50005">
    <property type="entry name" value="TPR"/>
    <property type="match status" value="2"/>
</dbReference>
<dbReference type="SUPFAM" id="SSF48452">
    <property type="entry name" value="TPR-like"/>
    <property type="match status" value="2"/>
</dbReference>
<feature type="repeat" description="TPR" evidence="1">
    <location>
        <begin position="149"/>
        <end position="182"/>
    </location>
</feature>
<dbReference type="Gene3D" id="1.25.40.10">
    <property type="entry name" value="Tetratricopeptide repeat domain"/>
    <property type="match status" value="1"/>
</dbReference>
<dbReference type="InterPro" id="IPR011495">
    <property type="entry name" value="Sig_transdc_His_kin_sub2_dim/P"/>
</dbReference>